<feature type="compositionally biased region" description="Basic and acidic residues" evidence="1">
    <location>
        <begin position="823"/>
        <end position="832"/>
    </location>
</feature>
<dbReference type="SUPFAM" id="SSF55486">
    <property type="entry name" value="Metalloproteases ('zincins'), catalytic domain"/>
    <property type="match status" value="1"/>
</dbReference>
<dbReference type="Gene3D" id="1.10.1380.10">
    <property type="entry name" value="Neutral endopeptidase , domain2"/>
    <property type="match status" value="1"/>
</dbReference>
<organism evidence="2 3">
    <name type="scientific">Haemaphysalis longicornis</name>
    <name type="common">Bush tick</name>
    <dbReference type="NCBI Taxonomy" id="44386"/>
    <lineage>
        <taxon>Eukaryota</taxon>
        <taxon>Metazoa</taxon>
        <taxon>Ecdysozoa</taxon>
        <taxon>Arthropoda</taxon>
        <taxon>Chelicerata</taxon>
        <taxon>Arachnida</taxon>
        <taxon>Acari</taxon>
        <taxon>Parasitiformes</taxon>
        <taxon>Ixodida</taxon>
        <taxon>Ixodoidea</taxon>
        <taxon>Ixodidae</taxon>
        <taxon>Haemaphysalinae</taxon>
        <taxon>Haemaphysalis</taxon>
    </lineage>
</organism>
<comment type="caution">
    <text evidence="2">The sequence shown here is derived from an EMBL/GenBank/DDBJ whole genome shotgun (WGS) entry which is preliminary data.</text>
</comment>
<dbReference type="InterPro" id="IPR000718">
    <property type="entry name" value="Peptidase_M13"/>
</dbReference>
<dbReference type="GO" id="GO:0004222">
    <property type="term" value="F:metalloendopeptidase activity"/>
    <property type="evidence" value="ECO:0007669"/>
    <property type="project" value="InterPro"/>
</dbReference>
<feature type="region of interest" description="Disordered" evidence="1">
    <location>
        <begin position="551"/>
        <end position="577"/>
    </location>
</feature>
<feature type="region of interest" description="Disordered" evidence="1">
    <location>
        <begin position="124"/>
        <end position="280"/>
    </location>
</feature>
<sequence length="1506" mass="164761">MDDALGPTKPTSAESVPDTASATHQPSFLVRSGSSVLNDQHSLPPVQAKLSGRTSERASCLATMSTKSNNSPVNAPTSASSIEGIVTPESPVSELDGSAVLDSSDRGLHQILTSAIQPLETEFPTEGRKLCANSPAGSRQDSYLENTASRPQTPTVGDCNDNARIGEPHLSTEAKLPKDKGDEVQSSPGPGSRAEVFEKKTDELPLGGWGEKMGVDAITAFPVYGTRKEKRSDTRDGEGGREKRSAREKGNRERQMRHRSPEGDRGNKRRSGGKDKPQIEVLYDFRTQSSKGGEENSTTSFGAGLLGGLLTQRSCREGEEESREYTESDPPRKGRNTATRRDRPDLDYVHSVVDNLIKRFSTRAGFGEACAGNTIASFFPITKSINARQEIGIRQNYLESVTGEVTTEAKKLRELTEKSPALNGKKRLGNSTAVVKPSCGYLFKDCTAKGGKRAGSKTSSKAMKIVIRNHSAKFLKPAVSKIAVKSHDSRKMLRQSGGSNQQALQESGEVPVRVRRSLCGSVHELMASLEKKDDSDSNIYTNAARKTTKNISADGTVRTKDSKKAMEDSGNTSPRKKRNVHFVTNLIIHRRQSLADQTRDSEARAFPKEAWGEVLWRKRKEEARKKAPKKVLSLLGPKESMEDADTLSTEMAAVEWSGNENTDNTTAGRRATRLSGFRKAFAPGSAVRRSMSKSIRGKAESRATLLHDMSGGGSFDLEANEDLSQDSQYSQFYPYEHRYGIDEEERPYWKGTKSQGSLMVREGEYRTGSRTTSPAEAYTDYRKNRSQADLTSEWGQMVPSEEQVDNERPVLHARIVRRRSRLTPRERAHEEGGDVAEPIGRKGNVSPNVFQAGADKSGSLRRITSEVLLNSQAGASAGKRVPPPVRTLSERSVLIELDLPNKWSRHPLQNRPSINPFFASRPRPFRSTSGHEFQRRSHRRGKVEYRHSPMVSHTAMPAMLPVADQLGPYIQNQQPTMPPYGLCSPPPVTSSPPQHWSRPPQLSYPSLTAPGVPMECGLRFSQAGYIPHSRLPPAGANPPPPVLSVPNVPLPGMMPQKFSFSAGTKVFPPPDAQGAPIKAVSAGIIMYSNRTESWDATVNDGEVDAEEQPPWMSGPRFKNDAALSEERISCRRPLCSERVAGLLRSLNKGVHPCQNFYGHVCSFKRPSSGADMQQAQETEHKVVAFFKRIGSTDEDLPVAAISRRLWKDCVDLATLNRQGKAPLRALLKLAELGGWPFGAGHFDAATLPNVWKAAGKLQRLMALAPLIKVIALSDGTLWLTPGDPSGSVEVEDVLVAMMEAAQRNVSRLRDLAADVAELSHRLTGLREHQPSALDDHEPQGRDVLPEIFLESAMKGLRRNVSLVRADSGGLVAATVKIVSESSPQTVLNLLGYKLVRQVDLFTEAAVKADLNAGASNRESLCVRAVLEDALSNDAAEYVRYAALRNEVDFDLVRSVAAELKRTLGAKLAELRWMDTSTLKSAQSGLRNIKVRAPTVNRGCDAEAVTS</sequence>
<keyword evidence="3" id="KW-1185">Reference proteome</keyword>
<feature type="compositionally biased region" description="Basic and acidic residues" evidence="1">
    <location>
        <begin position="557"/>
        <end position="567"/>
    </location>
</feature>
<dbReference type="PANTHER" id="PTHR11733:SF241">
    <property type="entry name" value="GH26575P-RELATED"/>
    <property type="match status" value="1"/>
</dbReference>
<feature type="compositionally biased region" description="Polar residues" evidence="1">
    <location>
        <begin position="286"/>
        <end position="301"/>
    </location>
</feature>
<gene>
    <name evidence="2" type="ORF">HPB48_007373</name>
</gene>
<feature type="compositionally biased region" description="Basic and acidic residues" evidence="1">
    <location>
        <begin position="164"/>
        <end position="183"/>
    </location>
</feature>
<feature type="compositionally biased region" description="Basic and acidic residues" evidence="1">
    <location>
        <begin position="226"/>
        <end position="278"/>
    </location>
</feature>
<feature type="region of interest" description="Disordered" evidence="1">
    <location>
        <begin position="487"/>
        <end position="510"/>
    </location>
</feature>
<accession>A0A9J6G446</accession>
<feature type="region of interest" description="Disordered" evidence="1">
    <location>
        <begin position="822"/>
        <end position="847"/>
    </location>
</feature>
<protein>
    <submittedName>
        <fullName evidence="2">Uncharacterized protein</fullName>
    </submittedName>
</protein>
<dbReference type="GO" id="GO:0005886">
    <property type="term" value="C:plasma membrane"/>
    <property type="evidence" value="ECO:0007669"/>
    <property type="project" value="TreeGrafter"/>
</dbReference>
<name>A0A9J6G446_HAELO</name>
<feature type="compositionally biased region" description="Basic and acidic residues" evidence="1">
    <location>
        <begin position="323"/>
        <end position="332"/>
    </location>
</feature>
<feature type="compositionally biased region" description="Polar residues" evidence="1">
    <location>
        <begin position="62"/>
        <end position="81"/>
    </location>
</feature>
<dbReference type="VEuPathDB" id="VectorBase:HLOH_057156"/>
<feature type="region of interest" description="Disordered" evidence="1">
    <location>
        <begin position="914"/>
        <end position="942"/>
    </location>
</feature>
<feature type="region of interest" description="Disordered" evidence="1">
    <location>
        <begin position="1"/>
        <end position="100"/>
    </location>
</feature>
<feature type="compositionally biased region" description="Polar residues" evidence="1">
    <location>
        <begin position="9"/>
        <end position="41"/>
    </location>
</feature>
<feature type="region of interest" description="Disordered" evidence="1">
    <location>
        <begin position="315"/>
        <end position="343"/>
    </location>
</feature>
<feature type="compositionally biased region" description="Polar residues" evidence="1">
    <location>
        <begin position="496"/>
        <end position="505"/>
    </location>
</feature>
<proteinExistence type="predicted"/>
<dbReference type="Gene3D" id="3.40.390.10">
    <property type="entry name" value="Collagenase (Catalytic Domain)"/>
    <property type="match status" value="1"/>
</dbReference>
<feature type="region of interest" description="Disordered" evidence="1">
    <location>
        <begin position="286"/>
        <end position="305"/>
    </location>
</feature>
<dbReference type="InterPro" id="IPR024079">
    <property type="entry name" value="MetalloPept_cat_dom_sf"/>
</dbReference>
<reference evidence="2 3" key="1">
    <citation type="journal article" date="2020" name="Cell">
        <title>Large-Scale Comparative Analyses of Tick Genomes Elucidate Their Genetic Diversity and Vector Capacities.</title>
        <authorList>
            <consortium name="Tick Genome and Microbiome Consortium (TIGMIC)"/>
            <person name="Jia N."/>
            <person name="Wang J."/>
            <person name="Shi W."/>
            <person name="Du L."/>
            <person name="Sun Y."/>
            <person name="Zhan W."/>
            <person name="Jiang J.F."/>
            <person name="Wang Q."/>
            <person name="Zhang B."/>
            <person name="Ji P."/>
            <person name="Bell-Sakyi L."/>
            <person name="Cui X.M."/>
            <person name="Yuan T.T."/>
            <person name="Jiang B.G."/>
            <person name="Yang W.F."/>
            <person name="Lam T.T."/>
            <person name="Chang Q.C."/>
            <person name="Ding S.J."/>
            <person name="Wang X.J."/>
            <person name="Zhu J.G."/>
            <person name="Ruan X.D."/>
            <person name="Zhao L."/>
            <person name="Wei J.T."/>
            <person name="Ye R.Z."/>
            <person name="Que T.C."/>
            <person name="Du C.H."/>
            <person name="Zhou Y.H."/>
            <person name="Cheng J.X."/>
            <person name="Dai P.F."/>
            <person name="Guo W.B."/>
            <person name="Han X.H."/>
            <person name="Huang E.J."/>
            <person name="Li L.F."/>
            <person name="Wei W."/>
            <person name="Gao Y.C."/>
            <person name="Liu J.Z."/>
            <person name="Shao H.Z."/>
            <person name="Wang X."/>
            <person name="Wang C.C."/>
            <person name="Yang T.C."/>
            <person name="Huo Q.B."/>
            <person name="Li W."/>
            <person name="Chen H.Y."/>
            <person name="Chen S.E."/>
            <person name="Zhou L.G."/>
            <person name="Ni X.B."/>
            <person name="Tian J.H."/>
            <person name="Sheng Y."/>
            <person name="Liu T."/>
            <person name="Pan Y.S."/>
            <person name="Xia L.Y."/>
            <person name="Li J."/>
            <person name="Zhao F."/>
            <person name="Cao W.C."/>
        </authorList>
    </citation>
    <scope>NUCLEOTIDE SEQUENCE [LARGE SCALE GENOMIC DNA]</scope>
    <source>
        <strain evidence="2">HaeL-2018</strain>
    </source>
</reference>
<dbReference type="PROSITE" id="PS51885">
    <property type="entry name" value="NEPRILYSIN"/>
    <property type="match status" value="1"/>
</dbReference>
<evidence type="ECO:0000313" key="2">
    <source>
        <dbReference type="EMBL" id="KAH9370290.1"/>
    </source>
</evidence>
<dbReference type="GO" id="GO:0016485">
    <property type="term" value="P:protein processing"/>
    <property type="evidence" value="ECO:0007669"/>
    <property type="project" value="TreeGrafter"/>
</dbReference>
<dbReference type="Proteomes" id="UP000821853">
    <property type="component" value="Chromosome 3"/>
</dbReference>
<evidence type="ECO:0000313" key="3">
    <source>
        <dbReference type="Proteomes" id="UP000821853"/>
    </source>
</evidence>
<evidence type="ECO:0000256" key="1">
    <source>
        <dbReference type="SAM" id="MobiDB-lite"/>
    </source>
</evidence>
<feature type="compositionally biased region" description="Polar residues" evidence="1">
    <location>
        <begin position="135"/>
        <end position="155"/>
    </location>
</feature>
<dbReference type="InterPro" id="IPR042089">
    <property type="entry name" value="Peptidase_M13_dom_2"/>
</dbReference>
<dbReference type="EMBL" id="JABSTR010000005">
    <property type="protein sequence ID" value="KAH9370290.1"/>
    <property type="molecule type" value="Genomic_DNA"/>
</dbReference>
<dbReference type="PANTHER" id="PTHR11733">
    <property type="entry name" value="ZINC METALLOPROTEASE FAMILY M13 NEPRILYSIN-RELATED"/>
    <property type="match status" value="1"/>
</dbReference>